<evidence type="ECO:0000313" key="2">
    <source>
        <dbReference type="EMBL" id="KAF8482930.1"/>
    </source>
</evidence>
<keyword evidence="3" id="KW-1185">Reference proteome</keyword>
<dbReference type="PANTHER" id="PTHR36986">
    <property type="entry name" value="UPF0643 PROTEIN PB2B2.08"/>
    <property type="match status" value="1"/>
</dbReference>
<dbReference type="InterPro" id="IPR011008">
    <property type="entry name" value="Dimeric_a/b-barrel"/>
</dbReference>
<reference evidence="2" key="1">
    <citation type="submission" date="2019-10" db="EMBL/GenBank/DDBJ databases">
        <authorList>
            <consortium name="DOE Joint Genome Institute"/>
            <person name="Kuo A."/>
            <person name="Miyauchi S."/>
            <person name="Kiss E."/>
            <person name="Drula E."/>
            <person name="Kohler A."/>
            <person name="Sanchez-Garcia M."/>
            <person name="Andreopoulos B."/>
            <person name="Barry K.W."/>
            <person name="Bonito G."/>
            <person name="Buee M."/>
            <person name="Carver A."/>
            <person name="Chen C."/>
            <person name="Cichocki N."/>
            <person name="Clum A."/>
            <person name="Culley D."/>
            <person name="Crous P.W."/>
            <person name="Fauchery L."/>
            <person name="Girlanda M."/>
            <person name="Hayes R."/>
            <person name="Keri Z."/>
            <person name="LaButti K."/>
            <person name="Lipzen A."/>
            <person name="Lombard V."/>
            <person name="Magnuson J."/>
            <person name="Maillard F."/>
            <person name="Morin E."/>
            <person name="Murat C."/>
            <person name="Nolan M."/>
            <person name="Ohm R."/>
            <person name="Pangilinan J."/>
            <person name="Pereira M."/>
            <person name="Perotto S."/>
            <person name="Peter M."/>
            <person name="Riley R."/>
            <person name="Sitrit Y."/>
            <person name="Stielow B."/>
            <person name="Szollosi G."/>
            <person name="Zifcakova L."/>
            <person name="Stursova M."/>
            <person name="Spatafora J.W."/>
            <person name="Tedersoo L."/>
            <person name="Vaario L.-M."/>
            <person name="Yamada A."/>
            <person name="Yan M."/>
            <person name="Wang P."/>
            <person name="Xu J."/>
            <person name="Bruns T."/>
            <person name="Baldrian P."/>
            <person name="Vilgalys R."/>
            <person name="Henrissat B."/>
            <person name="Grigoriev I.V."/>
            <person name="Hibbett D."/>
            <person name="Nagy L.G."/>
            <person name="Martin F.M."/>
        </authorList>
    </citation>
    <scope>NUCLEOTIDE SEQUENCE</scope>
    <source>
        <strain evidence="2">Prilba</strain>
    </source>
</reference>
<feature type="compositionally biased region" description="Low complexity" evidence="1">
    <location>
        <begin position="16"/>
        <end position="44"/>
    </location>
</feature>
<proteinExistence type="predicted"/>
<feature type="region of interest" description="Disordered" evidence="1">
    <location>
        <begin position="1"/>
        <end position="69"/>
    </location>
</feature>
<dbReference type="PANTHER" id="PTHR36986:SF1">
    <property type="entry name" value="UPF0643 PROTEIN PB2B2.08"/>
    <property type="match status" value="1"/>
</dbReference>
<dbReference type="OrthoDB" id="2140489at2759"/>
<evidence type="ECO:0000313" key="3">
    <source>
        <dbReference type="Proteomes" id="UP000759537"/>
    </source>
</evidence>
<organism evidence="2 3">
    <name type="scientific">Russula ochroleuca</name>
    <dbReference type="NCBI Taxonomy" id="152965"/>
    <lineage>
        <taxon>Eukaryota</taxon>
        <taxon>Fungi</taxon>
        <taxon>Dikarya</taxon>
        <taxon>Basidiomycota</taxon>
        <taxon>Agaricomycotina</taxon>
        <taxon>Agaricomycetes</taxon>
        <taxon>Russulales</taxon>
        <taxon>Russulaceae</taxon>
        <taxon>Russula</taxon>
    </lineage>
</organism>
<dbReference type="AlphaFoldDB" id="A0A9P5N007"/>
<feature type="compositionally biased region" description="Basic and acidic residues" evidence="1">
    <location>
        <begin position="46"/>
        <end position="61"/>
    </location>
</feature>
<dbReference type="SUPFAM" id="SSF54909">
    <property type="entry name" value="Dimeric alpha+beta barrel"/>
    <property type="match status" value="1"/>
</dbReference>
<gene>
    <name evidence="2" type="ORF">DFH94DRAFT_730705</name>
</gene>
<accession>A0A9P5N007</accession>
<dbReference type="Proteomes" id="UP000759537">
    <property type="component" value="Unassembled WGS sequence"/>
</dbReference>
<reference evidence="2" key="2">
    <citation type="journal article" date="2020" name="Nat. Commun.">
        <title>Large-scale genome sequencing of mycorrhizal fungi provides insights into the early evolution of symbiotic traits.</title>
        <authorList>
            <person name="Miyauchi S."/>
            <person name="Kiss E."/>
            <person name="Kuo A."/>
            <person name="Drula E."/>
            <person name="Kohler A."/>
            <person name="Sanchez-Garcia M."/>
            <person name="Morin E."/>
            <person name="Andreopoulos B."/>
            <person name="Barry K.W."/>
            <person name="Bonito G."/>
            <person name="Buee M."/>
            <person name="Carver A."/>
            <person name="Chen C."/>
            <person name="Cichocki N."/>
            <person name="Clum A."/>
            <person name="Culley D."/>
            <person name="Crous P.W."/>
            <person name="Fauchery L."/>
            <person name="Girlanda M."/>
            <person name="Hayes R.D."/>
            <person name="Keri Z."/>
            <person name="LaButti K."/>
            <person name="Lipzen A."/>
            <person name="Lombard V."/>
            <person name="Magnuson J."/>
            <person name="Maillard F."/>
            <person name="Murat C."/>
            <person name="Nolan M."/>
            <person name="Ohm R.A."/>
            <person name="Pangilinan J."/>
            <person name="Pereira M.F."/>
            <person name="Perotto S."/>
            <person name="Peter M."/>
            <person name="Pfister S."/>
            <person name="Riley R."/>
            <person name="Sitrit Y."/>
            <person name="Stielow J.B."/>
            <person name="Szollosi G."/>
            <person name="Zifcakova L."/>
            <person name="Stursova M."/>
            <person name="Spatafora J.W."/>
            <person name="Tedersoo L."/>
            <person name="Vaario L.M."/>
            <person name="Yamada A."/>
            <person name="Yan M."/>
            <person name="Wang P."/>
            <person name="Xu J."/>
            <person name="Bruns T."/>
            <person name="Baldrian P."/>
            <person name="Vilgalys R."/>
            <person name="Dunand C."/>
            <person name="Henrissat B."/>
            <person name="Grigoriev I.V."/>
            <person name="Hibbett D."/>
            <person name="Nagy L.G."/>
            <person name="Martin F.M."/>
        </authorList>
    </citation>
    <scope>NUCLEOTIDE SEQUENCE</scope>
    <source>
        <strain evidence="2">Prilba</strain>
    </source>
</reference>
<protein>
    <submittedName>
        <fullName evidence="2">Uncharacterized protein</fullName>
    </submittedName>
</protein>
<dbReference type="EMBL" id="WHVB01000005">
    <property type="protein sequence ID" value="KAF8482930.1"/>
    <property type="molecule type" value="Genomic_DNA"/>
</dbReference>
<evidence type="ECO:0000256" key="1">
    <source>
        <dbReference type="SAM" id="MobiDB-lite"/>
    </source>
</evidence>
<comment type="caution">
    <text evidence="2">The sequence shown here is derived from an EMBL/GenBank/DDBJ whole genome shotgun (WGS) entry which is preliminary data.</text>
</comment>
<sequence length="272" mass="30063">MNTLPNNPYLPDFGEPPSSSNSPLQSTASSPSLSLVSTPASSVLELPKDLPKEPEVPRSPHDLPVFDNDTLTNPTEPILYLPPFLSSLPVALKPMPPTSTGRVPKTTEAHLPDIDGPSLSLHKALHNFIPVTDKYASVSYAEAFNWDELDLPEEDEHEWYVVAFRSIRKPGSENGPLYEYDRAAHEEAVQNGGLIMYWYGIPDPETGVNLATCVWQSRAHAIAANSRPHHIQAMRLAASSYERYDLERWTLSKTAGSRRLEVLPFIQGAAGR</sequence>
<name>A0A9P5N007_9AGAM</name>